<evidence type="ECO:0000313" key="3">
    <source>
        <dbReference type="EMBL" id="ATA86450.1"/>
    </source>
</evidence>
<accession>A0A250FMU4</accession>
<dbReference type="AlphaFoldDB" id="A0A250FMU4"/>
<dbReference type="InterPro" id="IPR016039">
    <property type="entry name" value="Thiolase-like"/>
</dbReference>
<dbReference type="SUPFAM" id="SSF53901">
    <property type="entry name" value="Thiolase-like"/>
    <property type="match status" value="1"/>
</dbReference>
<feature type="domain" description="Beta-ketoacyl synthase-like N-terminal" evidence="2">
    <location>
        <begin position="46"/>
        <end position="175"/>
    </location>
</feature>
<dbReference type="GO" id="GO:0005829">
    <property type="term" value="C:cytosol"/>
    <property type="evidence" value="ECO:0007669"/>
    <property type="project" value="TreeGrafter"/>
</dbReference>
<gene>
    <name evidence="3" type="ORF">CGC50_04295</name>
</gene>
<name>A0A250FMU4_9FLAO</name>
<evidence type="ECO:0000259" key="2">
    <source>
        <dbReference type="Pfam" id="PF13723"/>
    </source>
</evidence>
<dbReference type="PANTHER" id="PTHR11712:SF336">
    <property type="entry name" value="3-OXOACYL-[ACYL-CARRIER-PROTEIN] SYNTHASE, MITOCHONDRIAL"/>
    <property type="match status" value="1"/>
</dbReference>
<dbReference type="PANTHER" id="PTHR11712">
    <property type="entry name" value="POLYKETIDE SYNTHASE-RELATED"/>
    <property type="match status" value="1"/>
</dbReference>
<reference evidence="4" key="1">
    <citation type="submission" date="2017-06" db="EMBL/GenBank/DDBJ databases">
        <title>Capnocytophaga spp. assemblies.</title>
        <authorList>
            <person name="Gulvik C.A."/>
        </authorList>
    </citation>
    <scope>NUCLEOTIDE SEQUENCE [LARGE SCALE GENOMIC DNA]</scope>
    <source>
        <strain evidence="4">H1496</strain>
    </source>
</reference>
<dbReference type="InterPro" id="IPR014030">
    <property type="entry name" value="Ketoacyl_synth_N"/>
</dbReference>
<evidence type="ECO:0000313" key="4">
    <source>
        <dbReference type="Proteomes" id="UP000217250"/>
    </source>
</evidence>
<dbReference type="KEGG" id="cgh:CGC50_04295"/>
<evidence type="ECO:0000256" key="1">
    <source>
        <dbReference type="ARBA" id="ARBA00022679"/>
    </source>
</evidence>
<dbReference type="GO" id="GO:0004315">
    <property type="term" value="F:3-oxoacyl-[acyl-carrier-protein] synthase activity"/>
    <property type="evidence" value="ECO:0007669"/>
    <property type="project" value="TreeGrafter"/>
</dbReference>
<dbReference type="Gene3D" id="3.40.47.10">
    <property type="match status" value="1"/>
</dbReference>
<dbReference type="OrthoDB" id="1404523at2"/>
<protein>
    <submittedName>
        <fullName evidence="3">Beta-ketoacyl synthase</fullName>
    </submittedName>
</protein>
<organism evidence="3 4">
    <name type="scientific">Capnocytophaga gingivalis</name>
    <dbReference type="NCBI Taxonomy" id="1017"/>
    <lineage>
        <taxon>Bacteria</taxon>
        <taxon>Pseudomonadati</taxon>
        <taxon>Bacteroidota</taxon>
        <taxon>Flavobacteriia</taxon>
        <taxon>Flavobacteriales</taxon>
        <taxon>Flavobacteriaceae</taxon>
        <taxon>Capnocytophaga</taxon>
    </lineage>
</organism>
<dbReference type="EMBL" id="CP022386">
    <property type="protein sequence ID" value="ATA86450.1"/>
    <property type="molecule type" value="Genomic_DNA"/>
</dbReference>
<sequence>MSKIFINGLSCISPQPTFTEEFPMTLLDHSLENVLCAIEPSYKEYISPAASRRMAKGVKMGTATAMTSLKQAGISLPDAIVVGTGLGCIQDSEKFLKGILDNQEQHLTPTSFIQSTHNTVAGQIALNLQCKGLNFSYVNGAVSFESALLESILLIQAEGLHHILVGAVDEHAPHTIYLYELSGAIKSKEALQQPSPTSGIRMGEGATFFVLSDTFGEETLAELVDVTFCNQLENNSIEHFTHTFLSQEGLELSDIDLIVSGRNENQDDTPYFENFERLFPNATTLIYKHLTGEFFTASAIGTWLGCQALQGKEIPKAFFLRKNLDKPLQYVLLYNQYLGREHSLVLLRKK</sequence>
<dbReference type="Proteomes" id="UP000217250">
    <property type="component" value="Chromosome"/>
</dbReference>
<dbReference type="GeneID" id="84807781"/>
<dbReference type="Pfam" id="PF13723">
    <property type="entry name" value="Ketoacyl-synt_2"/>
    <property type="match status" value="1"/>
</dbReference>
<proteinExistence type="predicted"/>
<dbReference type="InterPro" id="IPR000794">
    <property type="entry name" value="Beta-ketoacyl_synthase"/>
</dbReference>
<keyword evidence="1" id="KW-0808">Transferase</keyword>
<dbReference type="RefSeq" id="WP_095909829.1">
    <property type="nucleotide sequence ID" value="NZ_CAURQL010000001.1"/>
</dbReference>
<dbReference type="GO" id="GO:0006633">
    <property type="term" value="P:fatty acid biosynthetic process"/>
    <property type="evidence" value="ECO:0007669"/>
    <property type="project" value="TreeGrafter"/>
</dbReference>